<dbReference type="EMBL" id="LCIN01000016">
    <property type="protein sequence ID" value="KKT56285.1"/>
    <property type="molecule type" value="Genomic_DNA"/>
</dbReference>
<gene>
    <name evidence="1" type="ORF">UW49_C0016G0010</name>
</gene>
<accession>A0A0G1IAQ9</accession>
<reference evidence="1 2" key="1">
    <citation type="journal article" date="2015" name="Nature">
        <title>rRNA introns, odd ribosomes, and small enigmatic genomes across a large radiation of phyla.</title>
        <authorList>
            <person name="Brown C.T."/>
            <person name="Hug L.A."/>
            <person name="Thomas B.C."/>
            <person name="Sharon I."/>
            <person name="Castelle C.J."/>
            <person name="Singh A."/>
            <person name="Wilkins M.J."/>
            <person name="Williams K.H."/>
            <person name="Banfield J.F."/>
        </authorList>
    </citation>
    <scope>NUCLEOTIDE SEQUENCE [LARGE SCALE GENOMIC DNA]</scope>
</reference>
<sequence length="66" mass="7255">MYLAQAIGSKPIKILVIAISTSGSFVPRPRIDSRYAQRVIPIALPGKTARGFFYLTSETRFAKIGL</sequence>
<organism evidence="1 2">
    <name type="scientific">Candidatus Giovannonibacteria bacterium GW2011_GWB1_44_23</name>
    <dbReference type="NCBI Taxonomy" id="1618652"/>
    <lineage>
        <taxon>Bacteria</taxon>
        <taxon>Candidatus Giovannoniibacteriota</taxon>
    </lineage>
</organism>
<evidence type="ECO:0000313" key="1">
    <source>
        <dbReference type="EMBL" id="KKT56285.1"/>
    </source>
</evidence>
<proteinExistence type="predicted"/>
<evidence type="ECO:0000313" key="2">
    <source>
        <dbReference type="Proteomes" id="UP000033977"/>
    </source>
</evidence>
<dbReference type="AlphaFoldDB" id="A0A0G1IAQ9"/>
<dbReference type="Proteomes" id="UP000033977">
    <property type="component" value="Unassembled WGS sequence"/>
</dbReference>
<comment type="caution">
    <text evidence="1">The sequence shown here is derived from an EMBL/GenBank/DDBJ whole genome shotgun (WGS) entry which is preliminary data.</text>
</comment>
<protein>
    <submittedName>
        <fullName evidence="1">Uncharacterized protein</fullName>
    </submittedName>
</protein>
<name>A0A0G1IAQ9_9BACT</name>